<dbReference type="STRING" id="565034.BHWA1_00274"/>
<keyword evidence="3" id="KW-0820">tRNA-binding</keyword>
<dbReference type="Pfam" id="PF01207">
    <property type="entry name" value="Dus"/>
    <property type="match status" value="1"/>
</dbReference>
<comment type="cofactor">
    <cofactor evidence="1 12 14">
        <name>FMN</name>
        <dbReference type="ChEBI" id="CHEBI:58210"/>
    </cofactor>
</comment>
<dbReference type="InterPro" id="IPR001269">
    <property type="entry name" value="DUS_fam"/>
</dbReference>
<dbReference type="Gene3D" id="3.20.20.70">
    <property type="entry name" value="Aldolase class I"/>
    <property type="match status" value="1"/>
</dbReference>
<keyword evidence="14" id="KW-0547">Nucleotide-binding</keyword>
<evidence type="ECO:0000256" key="11">
    <source>
        <dbReference type="ARBA" id="ARBA00048802"/>
    </source>
</evidence>
<dbReference type="PIRSF" id="PIRSF006621">
    <property type="entry name" value="Dus"/>
    <property type="match status" value="1"/>
</dbReference>
<dbReference type="PANTHER" id="PTHR45846">
    <property type="entry name" value="TRNA-DIHYDROURIDINE(47) SYNTHASE [NAD(P)(+)]-LIKE"/>
    <property type="match status" value="1"/>
</dbReference>
<dbReference type="GO" id="GO:0017150">
    <property type="term" value="F:tRNA dihydrouridine synthase activity"/>
    <property type="evidence" value="ECO:0007669"/>
    <property type="project" value="InterPro"/>
</dbReference>
<evidence type="ECO:0000256" key="10">
    <source>
        <dbReference type="ARBA" id="ARBA00048205"/>
    </source>
</evidence>
<evidence type="ECO:0000256" key="9">
    <source>
        <dbReference type="ARBA" id="ARBA00023002"/>
    </source>
</evidence>
<feature type="binding site" evidence="14">
    <location>
        <position position="74"/>
    </location>
    <ligand>
        <name>FMN</name>
        <dbReference type="ChEBI" id="CHEBI:58210"/>
    </ligand>
</feature>
<dbReference type="InterPro" id="IPR035587">
    <property type="entry name" value="DUS-like_FMN-bd"/>
</dbReference>
<dbReference type="GO" id="GO:0050660">
    <property type="term" value="F:flavin adenine dinucleotide binding"/>
    <property type="evidence" value="ECO:0007669"/>
    <property type="project" value="InterPro"/>
</dbReference>
<dbReference type="InterPro" id="IPR024036">
    <property type="entry name" value="tRNA-dHydroUridine_Synthase_C"/>
</dbReference>
<keyword evidence="9 12" id="KW-0560">Oxidoreductase</keyword>
<evidence type="ECO:0000256" key="3">
    <source>
        <dbReference type="ARBA" id="ARBA00022555"/>
    </source>
</evidence>
<keyword evidence="6 12" id="KW-0819">tRNA processing</keyword>
<dbReference type="KEGG" id="bhy:BHWA1_00274"/>
<keyword evidence="8" id="KW-0694">RNA-binding</keyword>
<feature type="active site" description="Proton donor" evidence="13">
    <location>
        <position position="104"/>
    </location>
</feature>
<evidence type="ECO:0000256" key="12">
    <source>
        <dbReference type="PIRNR" id="PIRNR006621"/>
    </source>
</evidence>
<evidence type="ECO:0000259" key="15">
    <source>
        <dbReference type="Pfam" id="PF01207"/>
    </source>
</evidence>
<dbReference type="InterPro" id="IPR018517">
    <property type="entry name" value="tRNA_hU_synthase_CS"/>
</dbReference>
<evidence type="ECO:0000256" key="13">
    <source>
        <dbReference type="PIRSR" id="PIRSR006621-1"/>
    </source>
</evidence>
<comment type="catalytic activity">
    <reaction evidence="10">
        <text>a 5,6-dihydrouridine in tRNA + NADP(+) = a uridine in tRNA + NADPH + H(+)</text>
        <dbReference type="Rhea" id="RHEA:23624"/>
        <dbReference type="Rhea" id="RHEA-COMP:13339"/>
        <dbReference type="Rhea" id="RHEA-COMP:13887"/>
        <dbReference type="ChEBI" id="CHEBI:15378"/>
        <dbReference type="ChEBI" id="CHEBI:57783"/>
        <dbReference type="ChEBI" id="CHEBI:58349"/>
        <dbReference type="ChEBI" id="CHEBI:65315"/>
        <dbReference type="ChEBI" id="CHEBI:74443"/>
    </reaction>
</comment>
<gene>
    <name evidence="16" type="ordered locus">BHWA1_00274</name>
</gene>
<organism evidence="16 17">
    <name type="scientific">Brachyspira hyodysenteriae (strain ATCC 49526 / WA1)</name>
    <dbReference type="NCBI Taxonomy" id="565034"/>
    <lineage>
        <taxon>Bacteria</taxon>
        <taxon>Pseudomonadati</taxon>
        <taxon>Spirochaetota</taxon>
        <taxon>Spirochaetia</taxon>
        <taxon>Brachyspirales</taxon>
        <taxon>Brachyspiraceae</taxon>
        <taxon>Brachyspira</taxon>
    </lineage>
</organism>
<evidence type="ECO:0000313" key="17">
    <source>
        <dbReference type="Proteomes" id="UP000001803"/>
    </source>
</evidence>
<reference evidence="16 17" key="1">
    <citation type="journal article" date="2009" name="PLoS ONE">
        <title>Genome sequence of the pathogenic intestinal spirochete Brachyspira hyodysenteriae reveals adaptations to its lifestyle in the porcine large intestine.</title>
        <authorList>
            <person name="Bellgard M.I."/>
            <person name="Wanchanthuek P."/>
            <person name="La T."/>
            <person name="Ryan K."/>
            <person name="Moolhuijzen P."/>
            <person name="Albertyn Z."/>
            <person name="Shaban B."/>
            <person name="Motro Y."/>
            <person name="Dunn D.S."/>
            <person name="Schibeci D."/>
            <person name="Hunter A."/>
            <person name="Barrero R."/>
            <person name="Phillips N.D."/>
            <person name="Hampson D.J."/>
        </authorList>
    </citation>
    <scope>NUCLEOTIDE SEQUENCE [LARGE SCALE GENOMIC DNA]</scope>
    <source>
        <strain evidence="17">ATCC 49526 / WA1</strain>
    </source>
</reference>
<dbReference type="CDD" id="cd02801">
    <property type="entry name" value="DUS_like_FMN"/>
    <property type="match status" value="1"/>
</dbReference>
<keyword evidence="4 12" id="KW-0285">Flavoprotein</keyword>
<feature type="binding site" evidence="14">
    <location>
        <position position="173"/>
    </location>
    <ligand>
        <name>FMN</name>
        <dbReference type="ChEBI" id="CHEBI:58210"/>
    </ligand>
</feature>
<comment type="function">
    <text evidence="2 12">Catalyzes the synthesis of 5,6-dihydrouridine (D), a modified base found in the D-loop of most tRNAs, via the reduction of the C5-C6 double bond in target uridines.</text>
</comment>
<evidence type="ECO:0000256" key="4">
    <source>
        <dbReference type="ARBA" id="ARBA00022630"/>
    </source>
</evidence>
<evidence type="ECO:0000256" key="8">
    <source>
        <dbReference type="ARBA" id="ARBA00022884"/>
    </source>
</evidence>
<evidence type="ECO:0000256" key="1">
    <source>
        <dbReference type="ARBA" id="ARBA00001917"/>
    </source>
</evidence>
<comment type="similarity">
    <text evidence="12">Belongs to the dus family.</text>
</comment>
<dbReference type="GO" id="GO:0000049">
    <property type="term" value="F:tRNA binding"/>
    <property type="evidence" value="ECO:0007669"/>
    <property type="project" value="UniProtKB-KW"/>
</dbReference>
<feature type="domain" description="DUS-like FMN-binding" evidence="15">
    <location>
        <begin position="18"/>
        <end position="315"/>
    </location>
</feature>
<comment type="catalytic activity">
    <reaction evidence="11">
        <text>a 5,6-dihydrouridine in tRNA + NAD(+) = a uridine in tRNA + NADH + H(+)</text>
        <dbReference type="Rhea" id="RHEA:54452"/>
        <dbReference type="Rhea" id="RHEA-COMP:13339"/>
        <dbReference type="Rhea" id="RHEA-COMP:13887"/>
        <dbReference type="ChEBI" id="CHEBI:15378"/>
        <dbReference type="ChEBI" id="CHEBI:57540"/>
        <dbReference type="ChEBI" id="CHEBI:57945"/>
        <dbReference type="ChEBI" id="CHEBI:65315"/>
        <dbReference type="ChEBI" id="CHEBI:74443"/>
    </reaction>
</comment>
<dbReference type="EC" id="1.3.1.-" evidence="12"/>
<dbReference type="PANTHER" id="PTHR45846:SF1">
    <property type="entry name" value="TRNA-DIHYDROURIDINE(47) SYNTHASE [NAD(P)(+)]-LIKE"/>
    <property type="match status" value="1"/>
</dbReference>
<evidence type="ECO:0000256" key="7">
    <source>
        <dbReference type="ARBA" id="ARBA00022857"/>
    </source>
</evidence>
<feature type="binding site" evidence="14">
    <location>
        <begin position="20"/>
        <end position="22"/>
    </location>
    <ligand>
        <name>FMN</name>
        <dbReference type="ChEBI" id="CHEBI:58210"/>
    </ligand>
</feature>
<feature type="binding site" evidence="14">
    <location>
        <begin position="230"/>
        <end position="231"/>
    </location>
    <ligand>
        <name>FMN</name>
        <dbReference type="ChEBI" id="CHEBI:58210"/>
    </ligand>
</feature>
<keyword evidence="7" id="KW-0521">NADP</keyword>
<evidence type="ECO:0000256" key="2">
    <source>
        <dbReference type="ARBA" id="ARBA00002790"/>
    </source>
</evidence>
<dbReference type="RefSeq" id="WP_012669827.1">
    <property type="nucleotide sequence ID" value="NC_012225.1"/>
</dbReference>
<keyword evidence="17" id="KW-1185">Reference proteome</keyword>
<evidence type="ECO:0000313" key="16">
    <source>
        <dbReference type="EMBL" id="ACN82774.1"/>
    </source>
</evidence>
<dbReference type="PROSITE" id="PS01136">
    <property type="entry name" value="UPF0034"/>
    <property type="match status" value="1"/>
</dbReference>
<dbReference type="Proteomes" id="UP000001803">
    <property type="component" value="Chromosome"/>
</dbReference>
<accession>A0A3B6VDA9</accession>
<dbReference type="SUPFAM" id="SSF51395">
    <property type="entry name" value="FMN-linked oxidoreductases"/>
    <property type="match status" value="1"/>
</dbReference>
<protein>
    <recommendedName>
        <fullName evidence="12">tRNA-dihydrouridine synthase</fullName>
        <ecNumber evidence="12">1.3.1.-</ecNumber>
    </recommendedName>
</protein>
<name>A0A3B6VDA9_BRAHW</name>
<dbReference type="Gene3D" id="1.10.1200.80">
    <property type="entry name" value="Putative flavin oxidoreducatase, domain 2"/>
    <property type="match status" value="1"/>
</dbReference>
<evidence type="ECO:0000256" key="14">
    <source>
        <dbReference type="PIRSR" id="PIRSR006621-2"/>
    </source>
</evidence>
<dbReference type="AlphaFoldDB" id="A0A3B6VDA9"/>
<proteinExistence type="inferred from homology"/>
<evidence type="ECO:0000256" key="5">
    <source>
        <dbReference type="ARBA" id="ARBA00022643"/>
    </source>
</evidence>
<feature type="binding site" evidence="14">
    <location>
        <position position="143"/>
    </location>
    <ligand>
        <name>FMN</name>
        <dbReference type="ChEBI" id="CHEBI:58210"/>
    </ligand>
</feature>
<dbReference type="InterPro" id="IPR013785">
    <property type="entry name" value="Aldolase_TIM"/>
</dbReference>
<evidence type="ECO:0000256" key="6">
    <source>
        <dbReference type="ARBA" id="ARBA00022694"/>
    </source>
</evidence>
<dbReference type="EMBL" id="CP001357">
    <property type="protein sequence ID" value="ACN82774.1"/>
    <property type="molecule type" value="Genomic_DNA"/>
</dbReference>
<keyword evidence="5 12" id="KW-0288">FMN</keyword>
<sequence>MKRNILIEGVNIPSRFFLAPMAGYTDYVFRRLSRKFGAGLLVTELVSAAALARQVKKTYRYMEHKEDEYPISLQLFGANEDDYKRAIEITDLSGFSFIDINMGCPTKKVVKNNGGAGLLEDTDKMISVLNAVKSVSPLPVSVKIRLGLKRGEGGEIERALAMKENGACFLTLHGRYASDMYRGTADWEAIAKIKEALGEDYILIGNGDIKSKEDAVKAFDISKVDGIMVGRGAIGNPWIFTELNTIFEDNDEYNNKIDEKDNLKNIIKEHINGCCELYGEVSGIHFMRKFIMKYLTGYRMENKIELMKCENKEELFKILDNIITE</sequence>